<reference evidence="9 10" key="1">
    <citation type="submission" date="2013-08" db="EMBL/GenBank/DDBJ databases">
        <authorList>
            <person name="Weinstock G."/>
            <person name="Sodergren E."/>
            <person name="Wylie T."/>
            <person name="Fulton L."/>
            <person name="Fulton R."/>
            <person name="Fronick C."/>
            <person name="O'Laughlin M."/>
            <person name="Godfrey J."/>
            <person name="Miner T."/>
            <person name="Herter B."/>
            <person name="Appelbaum E."/>
            <person name="Cordes M."/>
            <person name="Lek S."/>
            <person name="Wollam A."/>
            <person name="Pepin K.H."/>
            <person name="Palsikar V.B."/>
            <person name="Mitreva M."/>
            <person name="Wilson R.K."/>
        </authorList>
    </citation>
    <scope>NUCLEOTIDE SEQUENCE [LARGE SCALE GENOMIC DNA]</scope>
    <source>
        <strain evidence="9 10">ATCC BAA-474</strain>
    </source>
</reference>
<comment type="subcellular location">
    <subcellularLocation>
        <location evidence="1 8">Cell membrane</location>
        <topology evidence="1 8">Multi-pass membrane protein</topology>
    </subcellularLocation>
</comment>
<evidence type="ECO:0000256" key="5">
    <source>
        <dbReference type="ARBA" id="ARBA00022692"/>
    </source>
</evidence>
<feature type="transmembrane region" description="Helical" evidence="8">
    <location>
        <begin position="218"/>
        <end position="235"/>
    </location>
</feature>
<dbReference type="PATRIC" id="fig|1319815.3.peg.2501"/>
<evidence type="ECO:0000256" key="2">
    <source>
        <dbReference type="ARBA" id="ARBA00009142"/>
    </source>
</evidence>
<evidence type="ECO:0000313" key="10">
    <source>
        <dbReference type="Proteomes" id="UP000017081"/>
    </source>
</evidence>
<feature type="transmembrane region" description="Helical" evidence="8">
    <location>
        <begin position="6"/>
        <end position="29"/>
    </location>
</feature>
<dbReference type="Proteomes" id="UP000017081">
    <property type="component" value="Unassembled WGS sequence"/>
</dbReference>
<comment type="caution">
    <text evidence="9">The sequence shown here is derived from an EMBL/GenBank/DDBJ whole genome shotgun (WGS) entry which is preliminary data.</text>
</comment>
<evidence type="ECO:0000256" key="7">
    <source>
        <dbReference type="ARBA" id="ARBA00023136"/>
    </source>
</evidence>
<dbReference type="eggNOG" id="COG0730">
    <property type="taxonomic scope" value="Bacteria"/>
</dbReference>
<proteinExistence type="inferred from homology"/>
<keyword evidence="5 8" id="KW-0812">Transmembrane</keyword>
<dbReference type="GO" id="GO:0005886">
    <property type="term" value="C:plasma membrane"/>
    <property type="evidence" value="ECO:0007669"/>
    <property type="project" value="UniProtKB-SubCell"/>
</dbReference>
<evidence type="ECO:0000256" key="8">
    <source>
        <dbReference type="RuleBase" id="RU363041"/>
    </source>
</evidence>
<feature type="transmembrane region" description="Helical" evidence="8">
    <location>
        <begin position="41"/>
        <end position="57"/>
    </location>
</feature>
<accession>U7V6G1</accession>
<gene>
    <name evidence="9" type="ORF">HMPREF0202_02609</name>
</gene>
<keyword evidence="4 8" id="KW-1003">Cell membrane</keyword>
<dbReference type="EMBL" id="AXZF01000140">
    <property type="protein sequence ID" value="ERT66709.1"/>
    <property type="molecule type" value="Genomic_DNA"/>
</dbReference>
<feature type="transmembrane region" description="Helical" evidence="8">
    <location>
        <begin position="69"/>
        <end position="88"/>
    </location>
</feature>
<protein>
    <recommendedName>
        <fullName evidence="8">Probable membrane transporter protein</fullName>
    </recommendedName>
</protein>
<organism evidence="9 10">
    <name type="scientific">Cetobacterium somerae ATCC BAA-474</name>
    <dbReference type="NCBI Taxonomy" id="1319815"/>
    <lineage>
        <taxon>Bacteria</taxon>
        <taxon>Fusobacteriati</taxon>
        <taxon>Fusobacteriota</taxon>
        <taxon>Fusobacteriia</taxon>
        <taxon>Fusobacteriales</taxon>
        <taxon>Fusobacteriaceae</taxon>
        <taxon>Cetobacterium</taxon>
    </lineage>
</organism>
<feature type="transmembrane region" description="Helical" evidence="8">
    <location>
        <begin position="160"/>
        <end position="181"/>
    </location>
</feature>
<dbReference type="Pfam" id="PF01925">
    <property type="entry name" value="TauE"/>
    <property type="match status" value="1"/>
</dbReference>
<evidence type="ECO:0000256" key="1">
    <source>
        <dbReference type="ARBA" id="ARBA00004651"/>
    </source>
</evidence>
<dbReference type="AlphaFoldDB" id="U7V6G1"/>
<keyword evidence="7 8" id="KW-0472">Membrane</keyword>
<dbReference type="HOGENOM" id="CLU_054750_0_0_0"/>
<dbReference type="PANTHER" id="PTHR30269:SF37">
    <property type="entry name" value="MEMBRANE TRANSPORTER PROTEIN"/>
    <property type="match status" value="1"/>
</dbReference>
<evidence type="ECO:0000256" key="6">
    <source>
        <dbReference type="ARBA" id="ARBA00022989"/>
    </source>
</evidence>
<dbReference type="STRING" id="1319815.HMPREF0202_02609"/>
<name>U7V6G1_9FUSO</name>
<evidence type="ECO:0000256" key="4">
    <source>
        <dbReference type="ARBA" id="ARBA00022475"/>
    </source>
</evidence>
<evidence type="ECO:0000256" key="3">
    <source>
        <dbReference type="ARBA" id="ARBA00022448"/>
    </source>
</evidence>
<keyword evidence="6 8" id="KW-1133">Transmembrane helix</keyword>
<feature type="transmembrane region" description="Helical" evidence="8">
    <location>
        <begin position="95"/>
        <end position="113"/>
    </location>
</feature>
<keyword evidence="3" id="KW-0813">Transport</keyword>
<comment type="similarity">
    <text evidence="2 8">Belongs to the 4-toluene sulfonate uptake permease (TSUP) (TC 2.A.102) family.</text>
</comment>
<dbReference type="PANTHER" id="PTHR30269">
    <property type="entry name" value="TRANSMEMBRANE PROTEIN YFCA"/>
    <property type="match status" value="1"/>
</dbReference>
<dbReference type="InterPro" id="IPR052017">
    <property type="entry name" value="TSUP"/>
</dbReference>
<evidence type="ECO:0000313" key="9">
    <source>
        <dbReference type="EMBL" id="ERT66709.1"/>
    </source>
</evidence>
<keyword evidence="10" id="KW-1185">Reference proteome</keyword>
<feature type="transmembrane region" description="Helical" evidence="8">
    <location>
        <begin position="125"/>
        <end position="148"/>
    </location>
</feature>
<dbReference type="RefSeq" id="WP_023052138.1">
    <property type="nucleotide sequence ID" value="NZ_CP173065.2"/>
</dbReference>
<dbReference type="InterPro" id="IPR002781">
    <property type="entry name" value="TM_pro_TauE-like"/>
</dbReference>
<sequence length="236" mass="26596">MDISEILFMLIVGVGMGFSLMGMSTAILFSPILVSIYGSKLGNGIMFVPFLIADLYVSYLYRNNYDKKIVLKLIPFSVIGMVIASIFANSISEDIFRKIIATIIMFSSILFFLKKYEHKLTKLSWLFGVFGGASSYLANVSGPIFNVYLLSYKQKEEDFIGTRAVFFTVINIIKLFMYIFIFKNINIFTITRGSVAIPTIFLGVFLAKKLLKIMNQKIFNTVVVLLGLIVAIKMLL</sequence>